<sequence>MNDSEYWLTLALEIWTKYGQEEEKNIVQRGRRKGDTQLARSKEQFAIKDSKRCNIPEMRKRLKTVGQKREVDDTKSFSFHSF</sequence>
<dbReference type="Proteomes" id="UP000324222">
    <property type="component" value="Unassembled WGS sequence"/>
</dbReference>
<comment type="caution">
    <text evidence="1">The sequence shown here is derived from an EMBL/GenBank/DDBJ whole genome shotgun (WGS) entry which is preliminary data.</text>
</comment>
<organism evidence="1 2">
    <name type="scientific">Portunus trituberculatus</name>
    <name type="common">Swimming crab</name>
    <name type="synonym">Neptunus trituberculatus</name>
    <dbReference type="NCBI Taxonomy" id="210409"/>
    <lineage>
        <taxon>Eukaryota</taxon>
        <taxon>Metazoa</taxon>
        <taxon>Ecdysozoa</taxon>
        <taxon>Arthropoda</taxon>
        <taxon>Crustacea</taxon>
        <taxon>Multicrustacea</taxon>
        <taxon>Malacostraca</taxon>
        <taxon>Eumalacostraca</taxon>
        <taxon>Eucarida</taxon>
        <taxon>Decapoda</taxon>
        <taxon>Pleocyemata</taxon>
        <taxon>Brachyura</taxon>
        <taxon>Eubrachyura</taxon>
        <taxon>Portunoidea</taxon>
        <taxon>Portunidae</taxon>
        <taxon>Portuninae</taxon>
        <taxon>Portunus</taxon>
    </lineage>
</organism>
<accession>A0A5B7I2T6</accession>
<dbReference type="EMBL" id="VSRR010043437">
    <property type="protein sequence ID" value="MPC76465.1"/>
    <property type="molecule type" value="Genomic_DNA"/>
</dbReference>
<evidence type="ECO:0000313" key="1">
    <source>
        <dbReference type="EMBL" id="MPC76465.1"/>
    </source>
</evidence>
<protein>
    <submittedName>
        <fullName evidence="1">Uncharacterized protein</fullName>
    </submittedName>
</protein>
<name>A0A5B7I2T6_PORTR</name>
<evidence type="ECO:0000313" key="2">
    <source>
        <dbReference type="Proteomes" id="UP000324222"/>
    </source>
</evidence>
<reference evidence="1 2" key="1">
    <citation type="submission" date="2019-05" db="EMBL/GenBank/DDBJ databases">
        <title>Another draft genome of Portunus trituberculatus and its Hox gene families provides insights of decapod evolution.</title>
        <authorList>
            <person name="Jeong J.-H."/>
            <person name="Song I."/>
            <person name="Kim S."/>
            <person name="Choi T."/>
            <person name="Kim D."/>
            <person name="Ryu S."/>
            <person name="Kim W."/>
        </authorList>
    </citation>
    <scope>NUCLEOTIDE SEQUENCE [LARGE SCALE GENOMIC DNA]</scope>
    <source>
        <tissue evidence="1">Muscle</tissue>
    </source>
</reference>
<proteinExistence type="predicted"/>
<keyword evidence="2" id="KW-1185">Reference proteome</keyword>
<dbReference type="AlphaFoldDB" id="A0A5B7I2T6"/>
<gene>
    <name evidence="1" type="ORF">E2C01_070878</name>
</gene>